<keyword evidence="9 10" id="KW-0414">Isoprene biosynthesis</keyword>
<comment type="function">
    <text evidence="10">Catalyzes the prenylation of para-hydroxybenzoate (PHB) with an all-trans polyprenyl group. Mediates the second step in the final reaction sequence of coenzyme Q (CoQ) biosynthesis, which is the condensation of the polyisoprenoid side chain with PHB, generating the first membrane-bound Q intermediate.</text>
</comment>
<dbReference type="NCBIfam" id="TIGR01474">
    <property type="entry name" value="ubiA_proteo"/>
    <property type="match status" value="1"/>
</dbReference>
<dbReference type="Proteomes" id="UP000276133">
    <property type="component" value="Unassembled WGS sequence"/>
</dbReference>
<keyword evidence="8 10" id="KW-0472">Membrane</keyword>
<evidence type="ECO:0000313" key="11">
    <source>
        <dbReference type="EMBL" id="RNA36913.1"/>
    </source>
</evidence>
<evidence type="ECO:0000256" key="6">
    <source>
        <dbReference type="ARBA" id="ARBA00022692"/>
    </source>
</evidence>
<feature type="transmembrane region" description="Helical" evidence="10">
    <location>
        <begin position="338"/>
        <end position="356"/>
    </location>
</feature>
<dbReference type="FunFam" id="1.20.120.1780:FF:000001">
    <property type="entry name" value="4-hydroxybenzoate octaprenyltransferase"/>
    <property type="match status" value="1"/>
</dbReference>
<keyword evidence="12" id="KW-1185">Reference proteome</keyword>
<comment type="subcellular location">
    <subcellularLocation>
        <location evidence="2">Membrane</location>
        <topology evidence="2">Multi-pass membrane protein</topology>
    </subcellularLocation>
    <subcellularLocation>
        <location evidence="10">Mitochondrion inner membrane</location>
        <topology evidence="10">Multi-pass membrane protein</topology>
        <orientation evidence="10">Matrix side</orientation>
    </subcellularLocation>
</comment>
<gene>
    <name evidence="11" type="ORF">BpHYR1_037009</name>
</gene>
<feature type="transmembrane region" description="Helical" evidence="10">
    <location>
        <begin position="80"/>
        <end position="98"/>
    </location>
</feature>
<dbReference type="HAMAP" id="MF_01635">
    <property type="entry name" value="UbiA"/>
    <property type="match status" value="1"/>
</dbReference>
<dbReference type="GO" id="GO:0006744">
    <property type="term" value="P:ubiquinone biosynthetic process"/>
    <property type="evidence" value="ECO:0007669"/>
    <property type="project" value="UniProtKB-UniRule"/>
</dbReference>
<dbReference type="GO" id="GO:0005743">
    <property type="term" value="C:mitochondrial inner membrane"/>
    <property type="evidence" value="ECO:0007669"/>
    <property type="project" value="UniProtKB-SubCell"/>
</dbReference>
<name>A0A3M7SM99_BRAPC</name>
<dbReference type="Pfam" id="PF01040">
    <property type="entry name" value="UbiA"/>
    <property type="match status" value="1"/>
</dbReference>
<dbReference type="GO" id="GO:0008299">
    <property type="term" value="P:isoprenoid biosynthetic process"/>
    <property type="evidence" value="ECO:0007669"/>
    <property type="project" value="UniProtKB-UniRule"/>
</dbReference>
<keyword evidence="7 10" id="KW-1133">Transmembrane helix</keyword>
<comment type="pathway">
    <text evidence="3">Secondary metabolite biosynthesis.</text>
</comment>
<keyword evidence="10" id="KW-0496">Mitochondrion</keyword>
<dbReference type="EMBL" id="REGN01001111">
    <property type="protein sequence ID" value="RNA36913.1"/>
    <property type="molecule type" value="Genomic_DNA"/>
</dbReference>
<proteinExistence type="inferred from homology"/>
<evidence type="ECO:0000256" key="3">
    <source>
        <dbReference type="ARBA" id="ARBA00005179"/>
    </source>
</evidence>
<dbReference type="PANTHER" id="PTHR11048:SF28">
    <property type="entry name" value="4-HYDROXYBENZOATE POLYPRENYLTRANSFERASE, MITOCHONDRIAL"/>
    <property type="match status" value="1"/>
</dbReference>
<feature type="transmembrane region" description="Helical" evidence="10">
    <location>
        <begin position="237"/>
        <end position="257"/>
    </location>
</feature>
<evidence type="ECO:0000256" key="10">
    <source>
        <dbReference type="HAMAP-Rule" id="MF_03189"/>
    </source>
</evidence>
<evidence type="ECO:0000256" key="8">
    <source>
        <dbReference type="ARBA" id="ARBA00023136"/>
    </source>
</evidence>
<dbReference type="GO" id="GO:0008412">
    <property type="term" value="F:4-hydroxybenzoate polyprenyltransferase activity"/>
    <property type="evidence" value="ECO:0007669"/>
    <property type="project" value="UniProtKB-EC"/>
</dbReference>
<evidence type="ECO:0000256" key="7">
    <source>
        <dbReference type="ARBA" id="ARBA00022989"/>
    </source>
</evidence>
<dbReference type="Gene3D" id="1.20.120.1780">
    <property type="entry name" value="UbiA prenyltransferase"/>
    <property type="match status" value="1"/>
</dbReference>
<dbReference type="Gene3D" id="1.10.357.140">
    <property type="entry name" value="UbiA prenyltransferase"/>
    <property type="match status" value="1"/>
</dbReference>
<dbReference type="EC" id="2.5.1.39" evidence="10"/>
<comment type="pathway">
    <text evidence="10">Cofactor biosynthesis; ubiquinone biosynthesis.</text>
</comment>
<feature type="transmembrane region" description="Helical" evidence="10">
    <location>
        <begin position="202"/>
        <end position="225"/>
    </location>
</feature>
<dbReference type="InterPro" id="IPR039653">
    <property type="entry name" value="Prenyltransferase"/>
</dbReference>
<keyword evidence="10" id="KW-0831">Ubiquinone biosynthesis</keyword>
<dbReference type="FunFam" id="1.10.357.140:FF:000008">
    <property type="entry name" value="4-hydroxybenzoate octaprenyltransferase"/>
    <property type="match status" value="1"/>
</dbReference>
<feature type="transmembrane region" description="Helical" evidence="10">
    <location>
        <begin position="104"/>
        <end position="128"/>
    </location>
</feature>
<comment type="caution">
    <text evidence="11">The sequence shown here is derived from an EMBL/GenBank/DDBJ whole genome shotgun (WGS) entry which is preliminary data.</text>
</comment>
<dbReference type="AlphaFoldDB" id="A0A3M7SM99"/>
<protein>
    <recommendedName>
        <fullName evidence="10">4-hydroxybenzoate polyprenyltransferase, mitochondrial</fullName>
        <shortName evidence="10">4-HB polyprenyltransferase</shortName>
        <ecNumber evidence="10">2.5.1.39</ecNumber>
    </recommendedName>
    <alternativeName>
        <fullName evidence="10">Para-hydroxybenzoate--polyprenyltransferase</fullName>
        <shortName evidence="10">PHB:PPT</shortName>
        <shortName evidence="10">PHB:polyprenyltransferase</shortName>
    </alternativeName>
</protein>
<feature type="transmembrane region" description="Helical" evidence="10">
    <location>
        <begin position="149"/>
        <end position="170"/>
    </location>
</feature>
<reference evidence="11 12" key="1">
    <citation type="journal article" date="2018" name="Sci. Rep.">
        <title>Genomic signatures of local adaptation to the degree of environmental predictability in rotifers.</title>
        <authorList>
            <person name="Franch-Gras L."/>
            <person name="Hahn C."/>
            <person name="Garcia-Roger E.M."/>
            <person name="Carmona M.J."/>
            <person name="Serra M."/>
            <person name="Gomez A."/>
        </authorList>
    </citation>
    <scope>NUCLEOTIDE SEQUENCE [LARGE SCALE GENOMIC DNA]</scope>
    <source>
        <strain evidence="11">HYR1</strain>
    </source>
</reference>
<feature type="transmembrane region" description="Helical" evidence="10">
    <location>
        <begin position="278"/>
        <end position="299"/>
    </location>
</feature>
<dbReference type="InterPro" id="IPR006370">
    <property type="entry name" value="HB_polyprenyltransferase-like"/>
</dbReference>
<dbReference type="CDD" id="cd13959">
    <property type="entry name" value="PT_UbiA_COQ2"/>
    <property type="match status" value="1"/>
</dbReference>
<keyword evidence="5 10" id="KW-0808">Transferase</keyword>
<dbReference type="STRING" id="10195.A0A3M7SM99"/>
<keyword evidence="6 10" id="KW-0812">Transmembrane</keyword>
<evidence type="ECO:0000256" key="9">
    <source>
        <dbReference type="ARBA" id="ARBA00023229"/>
    </source>
</evidence>
<comment type="cofactor">
    <cofactor evidence="1 10">
        <name>Mg(2+)</name>
        <dbReference type="ChEBI" id="CHEBI:18420"/>
    </cofactor>
</comment>
<evidence type="ECO:0000256" key="2">
    <source>
        <dbReference type="ARBA" id="ARBA00004141"/>
    </source>
</evidence>
<evidence type="ECO:0000256" key="1">
    <source>
        <dbReference type="ARBA" id="ARBA00001946"/>
    </source>
</evidence>
<evidence type="ECO:0000313" key="12">
    <source>
        <dbReference type="Proteomes" id="UP000276133"/>
    </source>
</evidence>
<accession>A0A3M7SM99</accession>
<feature type="transmembrane region" description="Helical" evidence="10">
    <location>
        <begin position="305"/>
        <end position="326"/>
    </location>
</feature>
<dbReference type="OrthoDB" id="18170at2759"/>
<comment type="catalytic activity">
    <reaction evidence="10">
        <text>an all-trans-polyprenyl diphosphate + 4-hydroxybenzoate = a 4-hydroxy-3-(all-trans-polyprenyl)benzoate + diphosphate</text>
        <dbReference type="Rhea" id="RHEA:44504"/>
        <dbReference type="Rhea" id="RHEA-COMP:9514"/>
        <dbReference type="Rhea" id="RHEA-COMP:9564"/>
        <dbReference type="ChEBI" id="CHEBI:17879"/>
        <dbReference type="ChEBI" id="CHEBI:33019"/>
        <dbReference type="ChEBI" id="CHEBI:58914"/>
        <dbReference type="ChEBI" id="CHEBI:78396"/>
        <dbReference type="EC" id="2.5.1.39"/>
    </reaction>
</comment>
<comment type="similarity">
    <text evidence="4 10">Belongs to the UbiA prenyltransferase family.</text>
</comment>
<evidence type="ECO:0000256" key="4">
    <source>
        <dbReference type="ARBA" id="ARBA00005985"/>
    </source>
</evidence>
<sequence>MFSSRFILKSSLLSLKNRPQILYATFTGPKLLQDDVKTRQEKLEDERIQAEIANMVKKPRQNSLLEPYVKLMRLDKLAPFWLVYWPGAWGILGAASYLNTQPDLYMLALFGMGGLAMRTAGCIVNDIWDKNYDRKVERTKDRPLASSQIGVPAALGLLGLNLSVALSALLQLNLTTQVLGACCLFPVAIYPAAKRFTNWPQAVLGVTFSWGALMGWSAIVCSNLPQSANILSFLPAVFLYFGCVNWTLFYDTIYAFQDINFDKKLGLKSSAIAVQDKPVLWLLGFSGLCVSNLALFGWLTSQEPIYYISLGLATAHFAKQMAFVNFKSPESCAKQFRSNNTIGAIMTFGLMASLFIK</sequence>
<dbReference type="InterPro" id="IPR000537">
    <property type="entry name" value="UbiA_prenyltransferase"/>
</dbReference>
<dbReference type="InterPro" id="IPR044878">
    <property type="entry name" value="UbiA_sf"/>
</dbReference>
<evidence type="ECO:0000256" key="5">
    <source>
        <dbReference type="ARBA" id="ARBA00022679"/>
    </source>
</evidence>
<keyword evidence="10" id="KW-0999">Mitochondrion inner membrane</keyword>
<dbReference type="UniPathway" id="UPA00232"/>
<dbReference type="PANTHER" id="PTHR11048">
    <property type="entry name" value="PRENYLTRANSFERASES"/>
    <property type="match status" value="1"/>
</dbReference>
<organism evidence="11 12">
    <name type="scientific">Brachionus plicatilis</name>
    <name type="common">Marine rotifer</name>
    <name type="synonym">Brachionus muelleri</name>
    <dbReference type="NCBI Taxonomy" id="10195"/>
    <lineage>
        <taxon>Eukaryota</taxon>
        <taxon>Metazoa</taxon>
        <taxon>Spiralia</taxon>
        <taxon>Gnathifera</taxon>
        <taxon>Rotifera</taxon>
        <taxon>Eurotatoria</taxon>
        <taxon>Monogononta</taxon>
        <taxon>Pseudotrocha</taxon>
        <taxon>Ploima</taxon>
        <taxon>Brachionidae</taxon>
        <taxon>Brachionus</taxon>
    </lineage>
</organism>